<gene>
    <name evidence="2" type="ORF">LADA_0G01684G</name>
</gene>
<dbReference type="AlphaFoldDB" id="A0A1G4JR83"/>
<keyword evidence="1" id="KW-1133">Transmembrane helix</keyword>
<organism evidence="2 3">
    <name type="scientific">Lachancea dasiensis</name>
    <dbReference type="NCBI Taxonomy" id="1072105"/>
    <lineage>
        <taxon>Eukaryota</taxon>
        <taxon>Fungi</taxon>
        <taxon>Dikarya</taxon>
        <taxon>Ascomycota</taxon>
        <taxon>Saccharomycotina</taxon>
        <taxon>Saccharomycetes</taxon>
        <taxon>Saccharomycetales</taxon>
        <taxon>Saccharomycetaceae</taxon>
        <taxon>Lachancea</taxon>
    </lineage>
</organism>
<accession>A0A1G4JR83</accession>
<feature type="transmembrane region" description="Helical" evidence="1">
    <location>
        <begin position="27"/>
        <end position="46"/>
    </location>
</feature>
<dbReference type="Proteomes" id="UP000190274">
    <property type="component" value="Chromosome G"/>
</dbReference>
<keyword evidence="1" id="KW-0812">Transmembrane</keyword>
<sequence>MGDFRQTWHRLKAYSARYLCKRHFTEFPSAWHLFLLLYVIFLISSIESIDTASAHPVDSHSTTLNAAFATQNKLCSMDHVNGQGSYRHLVSTLTGVDLGAFGKSKRMYTGFKFHKVYYFESLFKRVRPSLQMSYCNRGKLRWQAFQHYSSDISWNKPLCVYTPKETIWAGDHKKHWKWFNLPKKTTPQKKLESGTSLKEMAHNDIDNFHCFKLARREKYAHRNVSLYLPNKWIGGLFYCRLNQTTKYSVLERLSDDLGTFDGDYYPLCSLDTAIPLEPLISDSYWRQWTEVKPGSKVPVLRRISRTNMKKILPYMHTPIGDANTGNFSIASMISTNITSEGPTSMWKSLMDWRPSTLPTNQRWFADIEPDELYIYNEDYRPSLSDHVGSAINKFEDVLNRAQFRGINTI</sequence>
<dbReference type="EMBL" id="LT598457">
    <property type="protein sequence ID" value="SCU93168.1"/>
    <property type="molecule type" value="Genomic_DNA"/>
</dbReference>
<keyword evidence="1" id="KW-0472">Membrane</keyword>
<reference evidence="3" key="1">
    <citation type="submission" date="2016-03" db="EMBL/GenBank/DDBJ databases">
        <authorList>
            <person name="Devillers H."/>
        </authorList>
    </citation>
    <scope>NUCLEOTIDE SEQUENCE [LARGE SCALE GENOMIC DNA]</scope>
</reference>
<keyword evidence="3" id="KW-1185">Reference proteome</keyword>
<dbReference type="OrthoDB" id="4024574at2759"/>
<evidence type="ECO:0000256" key="1">
    <source>
        <dbReference type="SAM" id="Phobius"/>
    </source>
</evidence>
<proteinExistence type="predicted"/>
<evidence type="ECO:0000313" key="2">
    <source>
        <dbReference type="EMBL" id="SCU93168.1"/>
    </source>
</evidence>
<name>A0A1G4JR83_9SACH</name>
<evidence type="ECO:0000313" key="3">
    <source>
        <dbReference type="Proteomes" id="UP000190274"/>
    </source>
</evidence>
<protein>
    <submittedName>
        <fullName evidence="2">LADA_0G01684g1_1</fullName>
    </submittedName>
</protein>